<feature type="transmembrane region" description="Helical" evidence="1">
    <location>
        <begin position="219"/>
        <end position="238"/>
    </location>
</feature>
<feature type="domain" description="J" evidence="2">
    <location>
        <begin position="4"/>
        <end position="73"/>
    </location>
</feature>
<dbReference type="PROSITE" id="PS50076">
    <property type="entry name" value="DNAJ_2"/>
    <property type="match status" value="1"/>
</dbReference>
<evidence type="ECO:0000256" key="1">
    <source>
        <dbReference type="SAM" id="Phobius"/>
    </source>
</evidence>
<dbReference type="EMBL" id="JAUJEA010000006">
    <property type="protein sequence ID" value="MDN5202966.1"/>
    <property type="molecule type" value="Genomic_DNA"/>
</dbReference>
<dbReference type="Proteomes" id="UP001172082">
    <property type="component" value="Unassembled WGS sequence"/>
</dbReference>
<accession>A0ABT8KQE9</accession>
<dbReference type="SUPFAM" id="SSF46565">
    <property type="entry name" value="Chaperone J-domain"/>
    <property type="match status" value="1"/>
</dbReference>
<dbReference type="PRINTS" id="PR00625">
    <property type="entry name" value="JDOMAIN"/>
</dbReference>
<keyword evidence="1" id="KW-1133">Transmembrane helix</keyword>
<evidence type="ECO:0000313" key="3">
    <source>
        <dbReference type="EMBL" id="MDN5202966.1"/>
    </source>
</evidence>
<dbReference type="PANTHER" id="PTHR24074">
    <property type="entry name" value="CO-CHAPERONE PROTEIN DJLA"/>
    <property type="match status" value="1"/>
</dbReference>
<dbReference type="InterPro" id="IPR036869">
    <property type="entry name" value="J_dom_sf"/>
</dbReference>
<sequence>MQNHYLAILELQPGATRQEIKAAYRRLSKKHHPDISQDPRAKERFIEINEAYKFLTDVGPYPGNQTVSYDYNPQNDEYNTWRRKAREHAWRMAKEAERRQNELIKSLLRTFNIVASIIIIFNLLLSLDYLLPWKEHDEKILQIKMGYETVGRRLKVYKYDDVEFSNFKMRFVAREVIGLTQYEKAVVIATPIFRKPMSVKISAEGHINTHHQAFNIFQIFGYMIPLVFIVLIFYLFILKLLDHKLTLAIFMIFLFITQLYLFFLY</sequence>
<keyword evidence="4" id="KW-1185">Reference proteome</keyword>
<gene>
    <name evidence="3" type="ORF">QQ008_16370</name>
</gene>
<dbReference type="Pfam" id="PF00226">
    <property type="entry name" value="DnaJ"/>
    <property type="match status" value="1"/>
</dbReference>
<reference evidence="3" key="1">
    <citation type="submission" date="2023-06" db="EMBL/GenBank/DDBJ databases">
        <title>Genomic of Parafulvivirga corallium.</title>
        <authorList>
            <person name="Wang G."/>
        </authorList>
    </citation>
    <scope>NUCLEOTIDE SEQUENCE</scope>
    <source>
        <strain evidence="3">BMA10</strain>
    </source>
</reference>
<comment type="caution">
    <text evidence="3">The sequence shown here is derived from an EMBL/GenBank/DDBJ whole genome shotgun (WGS) entry which is preliminary data.</text>
</comment>
<feature type="transmembrane region" description="Helical" evidence="1">
    <location>
        <begin position="245"/>
        <end position="263"/>
    </location>
</feature>
<evidence type="ECO:0000313" key="4">
    <source>
        <dbReference type="Proteomes" id="UP001172082"/>
    </source>
</evidence>
<keyword evidence="1" id="KW-0812">Transmembrane</keyword>
<dbReference type="SMART" id="SM00271">
    <property type="entry name" value="DnaJ"/>
    <property type="match status" value="1"/>
</dbReference>
<name>A0ABT8KQE9_9BACT</name>
<organism evidence="3 4">
    <name type="scientific">Splendidivirga corallicola</name>
    <dbReference type="NCBI Taxonomy" id="3051826"/>
    <lineage>
        <taxon>Bacteria</taxon>
        <taxon>Pseudomonadati</taxon>
        <taxon>Bacteroidota</taxon>
        <taxon>Cytophagia</taxon>
        <taxon>Cytophagales</taxon>
        <taxon>Splendidivirgaceae</taxon>
        <taxon>Splendidivirga</taxon>
    </lineage>
</organism>
<feature type="transmembrane region" description="Helical" evidence="1">
    <location>
        <begin position="107"/>
        <end position="127"/>
    </location>
</feature>
<dbReference type="CDD" id="cd06257">
    <property type="entry name" value="DnaJ"/>
    <property type="match status" value="1"/>
</dbReference>
<evidence type="ECO:0000259" key="2">
    <source>
        <dbReference type="PROSITE" id="PS50076"/>
    </source>
</evidence>
<keyword evidence="1" id="KW-0472">Membrane</keyword>
<dbReference type="Gene3D" id="1.10.287.110">
    <property type="entry name" value="DnaJ domain"/>
    <property type="match status" value="1"/>
</dbReference>
<dbReference type="RefSeq" id="WP_346752990.1">
    <property type="nucleotide sequence ID" value="NZ_JAUJEA010000006.1"/>
</dbReference>
<dbReference type="InterPro" id="IPR001623">
    <property type="entry name" value="DnaJ_domain"/>
</dbReference>
<proteinExistence type="predicted"/>
<dbReference type="InterPro" id="IPR050817">
    <property type="entry name" value="DjlA_DnaK_co-chaperone"/>
</dbReference>
<protein>
    <submittedName>
        <fullName evidence="3">J domain-containing protein</fullName>
    </submittedName>
</protein>